<evidence type="ECO:0000256" key="1">
    <source>
        <dbReference type="ARBA" id="ARBA00022679"/>
    </source>
</evidence>
<dbReference type="Pfam" id="PF00275">
    <property type="entry name" value="EPSP_synthase"/>
    <property type="match status" value="1"/>
</dbReference>
<accession>A0A383B3P2</accession>
<protein>
    <recommendedName>
        <fullName evidence="2">Enolpyruvate transferase domain-containing protein</fullName>
    </recommendedName>
</protein>
<dbReference type="InterPro" id="IPR013792">
    <property type="entry name" value="RNA3'P_cycl/enolpyr_Trfase_a/b"/>
</dbReference>
<dbReference type="PROSITE" id="PS00104">
    <property type="entry name" value="EPSP_SYNTHASE_1"/>
    <property type="match status" value="1"/>
</dbReference>
<reference evidence="3" key="1">
    <citation type="submission" date="2018-05" db="EMBL/GenBank/DDBJ databases">
        <authorList>
            <person name="Lanie J.A."/>
            <person name="Ng W.-L."/>
            <person name="Kazmierczak K.M."/>
            <person name="Andrzejewski T.M."/>
            <person name="Davidsen T.M."/>
            <person name="Wayne K.J."/>
            <person name="Tettelin H."/>
            <person name="Glass J.I."/>
            <person name="Rusch D."/>
            <person name="Podicherti R."/>
            <person name="Tsui H.-C.T."/>
            <person name="Winkler M.E."/>
        </authorList>
    </citation>
    <scope>NUCLEOTIDE SEQUENCE</scope>
</reference>
<proteinExistence type="predicted"/>
<dbReference type="PANTHER" id="PTHR21090:SF5">
    <property type="entry name" value="PENTAFUNCTIONAL AROM POLYPEPTIDE"/>
    <property type="match status" value="1"/>
</dbReference>
<feature type="non-terminal residue" evidence="3">
    <location>
        <position position="214"/>
    </location>
</feature>
<dbReference type="GO" id="GO:0009423">
    <property type="term" value="P:chorismate biosynthetic process"/>
    <property type="evidence" value="ECO:0007669"/>
    <property type="project" value="TreeGrafter"/>
</dbReference>
<dbReference type="SUPFAM" id="SSF55205">
    <property type="entry name" value="EPT/RTPC-like"/>
    <property type="match status" value="1"/>
</dbReference>
<dbReference type="Gene3D" id="3.65.10.10">
    <property type="entry name" value="Enolpyruvate transferase domain"/>
    <property type="match status" value="1"/>
</dbReference>
<dbReference type="PANTHER" id="PTHR21090">
    <property type="entry name" value="AROM/DEHYDROQUINATE SYNTHASE"/>
    <property type="match status" value="1"/>
</dbReference>
<dbReference type="EMBL" id="UINC01197118">
    <property type="protein sequence ID" value="SVE14433.1"/>
    <property type="molecule type" value="Genomic_DNA"/>
</dbReference>
<gene>
    <name evidence="3" type="ORF">METZ01_LOCUS467287</name>
</gene>
<evidence type="ECO:0000259" key="2">
    <source>
        <dbReference type="Pfam" id="PF00275"/>
    </source>
</evidence>
<dbReference type="GO" id="GO:0003866">
    <property type="term" value="F:3-phosphoshikimate 1-carboxyvinyltransferase activity"/>
    <property type="evidence" value="ECO:0007669"/>
    <property type="project" value="TreeGrafter"/>
</dbReference>
<dbReference type="InterPro" id="IPR001986">
    <property type="entry name" value="Enolpyruvate_Tfrase_dom"/>
</dbReference>
<organism evidence="3">
    <name type="scientific">marine metagenome</name>
    <dbReference type="NCBI Taxonomy" id="408172"/>
    <lineage>
        <taxon>unclassified sequences</taxon>
        <taxon>metagenomes</taxon>
        <taxon>ecological metagenomes</taxon>
    </lineage>
</organism>
<keyword evidence="1" id="KW-0808">Transferase</keyword>
<dbReference type="InterPro" id="IPR023193">
    <property type="entry name" value="EPSP_synthase_CS"/>
</dbReference>
<dbReference type="AlphaFoldDB" id="A0A383B3P2"/>
<dbReference type="InterPro" id="IPR036968">
    <property type="entry name" value="Enolpyruvate_Tfrase_sf"/>
</dbReference>
<sequence length="214" mass="22991">MIEIKPSGKIIATVECPSSKSYTNRALLIASLANGTSTLHNPLFSDDTKYMCLALEQFGINVKKEDHALVILGTGGHLKSPRSEISVGLAGTTMRFLTTFAALSLGTTHLTGERRMLERPIADLLDALNQMGVKARSKKNNGCPPLEISGGGILGGNIDLAGDKSSQYLTSILLSAPYFKKDTTINIIGDLTSKTYVDITLDIMRNFGVTVENE</sequence>
<name>A0A383B3P2_9ZZZZ</name>
<feature type="domain" description="Enolpyruvate transferase" evidence="2">
    <location>
        <begin position="5"/>
        <end position="213"/>
    </location>
</feature>
<evidence type="ECO:0000313" key="3">
    <source>
        <dbReference type="EMBL" id="SVE14433.1"/>
    </source>
</evidence>